<keyword evidence="2" id="KW-0813">Transport</keyword>
<evidence type="ECO:0000256" key="4">
    <source>
        <dbReference type="ARBA" id="ARBA00022692"/>
    </source>
</evidence>
<name>A0A3G8M992_9HYPH</name>
<accession>A0A3G8M992</accession>
<reference evidence="10 11" key="1">
    <citation type="submission" date="2018-11" db="EMBL/GenBank/DDBJ databases">
        <title>Genome squencing of methanotrophic bacteria isolated from alkaline groundwater in Korea.</title>
        <authorList>
            <person name="Nguyen L.N."/>
        </authorList>
    </citation>
    <scope>NUCLEOTIDE SEQUENCE [LARGE SCALE GENOMIC DNA]</scope>
    <source>
        <strain evidence="10 11">GW6</strain>
    </source>
</reference>
<dbReference type="Pfam" id="PF12704">
    <property type="entry name" value="MacB_PCD"/>
    <property type="match status" value="1"/>
</dbReference>
<keyword evidence="4 7" id="KW-0812">Transmembrane</keyword>
<dbReference type="PIRSF" id="PIRSF031773">
    <property type="entry name" value="DevC"/>
    <property type="match status" value="1"/>
</dbReference>
<gene>
    <name evidence="10" type="ORF">EHO51_11900</name>
</gene>
<proteinExistence type="predicted"/>
<evidence type="ECO:0000256" key="6">
    <source>
        <dbReference type="ARBA" id="ARBA00023136"/>
    </source>
</evidence>
<feature type="domain" description="ABC3 transporter permease C-terminal" evidence="8">
    <location>
        <begin position="274"/>
        <end position="385"/>
    </location>
</feature>
<dbReference type="EMBL" id="CP034086">
    <property type="protein sequence ID" value="AZG77378.1"/>
    <property type="molecule type" value="Genomic_DNA"/>
</dbReference>
<dbReference type="PANTHER" id="PTHR43738">
    <property type="entry name" value="ABC TRANSPORTER, MEMBRANE PROTEIN"/>
    <property type="match status" value="1"/>
</dbReference>
<dbReference type="PANTHER" id="PTHR43738:SF1">
    <property type="entry name" value="HEMIN TRANSPORT SYSTEM PERMEASE PROTEIN HRTB-RELATED"/>
    <property type="match status" value="1"/>
</dbReference>
<feature type="domain" description="MacB-like periplasmic core" evidence="9">
    <location>
        <begin position="27"/>
        <end position="237"/>
    </location>
</feature>
<dbReference type="AlphaFoldDB" id="A0A3G8M992"/>
<evidence type="ECO:0000313" key="10">
    <source>
        <dbReference type="EMBL" id="AZG77378.1"/>
    </source>
</evidence>
<dbReference type="Pfam" id="PF02687">
    <property type="entry name" value="FtsX"/>
    <property type="match status" value="1"/>
</dbReference>
<organism evidence="10 11">
    <name type="scientific">Methylocystis rosea</name>
    <dbReference type="NCBI Taxonomy" id="173366"/>
    <lineage>
        <taxon>Bacteria</taxon>
        <taxon>Pseudomonadati</taxon>
        <taxon>Pseudomonadota</taxon>
        <taxon>Alphaproteobacteria</taxon>
        <taxon>Hyphomicrobiales</taxon>
        <taxon>Methylocystaceae</taxon>
        <taxon>Methylocystis</taxon>
    </lineage>
</organism>
<keyword evidence="5 7" id="KW-1133">Transmembrane helix</keyword>
<dbReference type="GO" id="GO:0005886">
    <property type="term" value="C:plasma membrane"/>
    <property type="evidence" value="ECO:0007669"/>
    <property type="project" value="UniProtKB-SubCell"/>
</dbReference>
<feature type="transmembrane region" description="Helical" evidence="7">
    <location>
        <begin position="355"/>
        <end position="377"/>
    </location>
</feature>
<dbReference type="RefSeq" id="WP_124739078.1">
    <property type="nucleotide sequence ID" value="NZ_CP034086.1"/>
</dbReference>
<evidence type="ECO:0000256" key="7">
    <source>
        <dbReference type="SAM" id="Phobius"/>
    </source>
</evidence>
<evidence type="ECO:0000256" key="5">
    <source>
        <dbReference type="ARBA" id="ARBA00022989"/>
    </source>
</evidence>
<evidence type="ECO:0000259" key="8">
    <source>
        <dbReference type="Pfam" id="PF02687"/>
    </source>
</evidence>
<evidence type="ECO:0000256" key="1">
    <source>
        <dbReference type="ARBA" id="ARBA00004651"/>
    </source>
</evidence>
<dbReference type="Proteomes" id="UP000273982">
    <property type="component" value="Chromosome"/>
</dbReference>
<feature type="transmembrane region" description="Helical" evidence="7">
    <location>
        <begin position="26"/>
        <end position="45"/>
    </location>
</feature>
<keyword evidence="6 7" id="KW-0472">Membrane</keyword>
<comment type="subcellular location">
    <subcellularLocation>
        <location evidence="1">Cell membrane</location>
        <topology evidence="1">Multi-pass membrane protein</topology>
    </subcellularLocation>
</comment>
<evidence type="ECO:0000313" key="11">
    <source>
        <dbReference type="Proteomes" id="UP000273982"/>
    </source>
</evidence>
<dbReference type="NCBIfam" id="TIGR01185">
    <property type="entry name" value="devC"/>
    <property type="match status" value="1"/>
</dbReference>
<evidence type="ECO:0000259" key="9">
    <source>
        <dbReference type="Pfam" id="PF12704"/>
    </source>
</evidence>
<protein>
    <submittedName>
        <fullName evidence="10">FtsX-like permease family protein</fullName>
    </submittedName>
</protein>
<feature type="transmembrane region" description="Helical" evidence="7">
    <location>
        <begin position="316"/>
        <end position="343"/>
    </location>
</feature>
<evidence type="ECO:0000256" key="3">
    <source>
        <dbReference type="ARBA" id="ARBA00022475"/>
    </source>
</evidence>
<dbReference type="InterPro" id="IPR025857">
    <property type="entry name" value="MacB_PCD"/>
</dbReference>
<dbReference type="InterPro" id="IPR003838">
    <property type="entry name" value="ABC3_permease_C"/>
</dbReference>
<feature type="transmembrane region" description="Helical" evidence="7">
    <location>
        <begin position="264"/>
        <end position="289"/>
    </location>
</feature>
<dbReference type="KEGG" id="mros:EHO51_11900"/>
<evidence type="ECO:0000256" key="2">
    <source>
        <dbReference type="ARBA" id="ARBA00022448"/>
    </source>
</evidence>
<dbReference type="InterPro" id="IPR005891">
    <property type="entry name" value="DevC"/>
</dbReference>
<dbReference type="InterPro" id="IPR051125">
    <property type="entry name" value="ABC-4/HrtB_transporter"/>
</dbReference>
<keyword evidence="3" id="KW-1003">Cell membrane</keyword>
<sequence>MSGLPPALFAARLAWRQLIYDKPKLLAATLGVLFACVLVFMQLGFRDSLYTSASSAPLKMQGQLFLLHKQTEALWRPVSFERSILMRALGLPAVRRVVPLYMSLGQFKNMDTHIQRTLMIYGYDPTAELIHIDEFATFRSELQRQDTALFDVTSRPEFGPIKELIASGRDITEINGRKVKLVGTFNMGTTFAADGNVVMSDLNFHRVFPSRSLDQIDIGFVLLAPGADIAAAQAALLRLVGQEVQVLTYEELVRFEQAYWENSAPLGFIFGFGTLMGLIVGMVIVYQILFTDIGNNIPQYATLVAMGYSQSYLRNIVFASSIYLAVFGFLPGMALSTLLYQVAERSIFIPFPMTLWRIASVFFFILTMCALAGLLAIRKLKSTDPADMFS</sequence>